<accession>A0ABR0RVF4</accession>
<protein>
    <recommendedName>
        <fullName evidence="4">Tat pathway signal sequence</fullName>
    </recommendedName>
</protein>
<evidence type="ECO:0000313" key="2">
    <source>
        <dbReference type="EMBL" id="KAK5944238.1"/>
    </source>
</evidence>
<sequence length="305" mass="33797">MNNGCQLLAEELLLVKDVALQIVDVLNETPTLEGFLRALLALCIVVIVEGLQRILPCEPSILEGLTGLPKARSTGGSGSVAPAERQALLDEASFPNSSQRKPWTLLEEGDPETILVPFEHDWTKLEEIDNVDGYRYGDKHWDPLKWAPPNGSAVAIPREMQAALKLDPGAAPTTEDPSKAHYLVAGYHTMHCMHVVRDSIYYLNGTLKEWPGPGPFLESHLLHCIEAVRQALACSMDPTLIPLDNVWPGIPNGQLHVCRNSEALYRWTNRYGHATPEFTATLEGPHTEEWLERKKIMKQTSADAS</sequence>
<dbReference type="PANTHER" id="PTHR33365">
    <property type="entry name" value="YALI0B05434P"/>
    <property type="match status" value="1"/>
</dbReference>
<evidence type="ECO:0000256" key="1">
    <source>
        <dbReference type="ARBA" id="ARBA00035112"/>
    </source>
</evidence>
<dbReference type="GeneID" id="89996968"/>
<comment type="similarity">
    <text evidence="1">Belongs to the ustYa family.</text>
</comment>
<comment type="caution">
    <text evidence="2">The sequence shown here is derived from an EMBL/GenBank/DDBJ whole genome shotgun (WGS) entry which is preliminary data.</text>
</comment>
<dbReference type="RefSeq" id="XP_064732328.1">
    <property type="nucleotide sequence ID" value="XM_064871948.1"/>
</dbReference>
<dbReference type="PANTHER" id="PTHR33365:SF6">
    <property type="entry name" value="OXIDASE USTYA"/>
    <property type="match status" value="1"/>
</dbReference>
<dbReference type="EMBL" id="JAVHJV010000003">
    <property type="protein sequence ID" value="KAK5944238.1"/>
    <property type="molecule type" value="Genomic_DNA"/>
</dbReference>
<organism evidence="2 3">
    <name type="scientific">Knufia obscura</name>
    <dbReference type="NCBI Taxonomy" id="1635080"/>
    <lineage>
        <taxon>Eukaryota</taxon>
        <taxon>Fungi</taxon>
        <taxon>Dikarya</taxon>
        <taxon>Ascomycota</taxon>
        <taxon>Pezizomycotina</taxon>
        <taxon>Eurotiomycetes</taxon>
        <taxon>Chaetothyriomycetidae</taxon>
        <taxon>Chaetothyriales</taxon>
        <taxon>Trichomeriaceae</taxon>
        <taxon>Knufia</taxon>
    </lineage>
</organism>
<dbReference type="InterPro" id="IPR021765">
    <property type="entry name" value="UstYa-like"/>
</dbReference>
<name>A0ABR0RVF4_9EURO</name>
<dbReference type="Pfam" id="PF11807">
    <property type="entry name" value="UstYa"/>
    <property type="match status" value="1"/>
</dbReference>
<evidence type="ECO:0000313" key="3">
    <source>
        <dbReference type="Proteomes" id="UP001334248"/>
    </source>
</evidence>
<gene>
    <name evidence="2" type="ORF">PMZ80_003519</name>
</gene>
<keyword evidence="3" id="KW-1185">Reference proteome</keyword>
<proteinExistence type="inferred from homology"/>
<dbReference type="Proteomes" id="UP001334248">
    <property type="component" value="Unassembled WGS sequence"/>
</dbReference>
<reference evidence="2 3" key="1">
    <citation type="journal article" date="2023" name="Res Sq">
        <title>Genomic and morphological characterization of Knufia obscura isolated from the Mars 2020 spacecraft assembly facility.</title>
        <authorList>
            <person name="Chander A.M."/>
            <person name="Teixeira M.M."/>
            <person name="Singh N.K."/>
            <person name="Williams M.P."/>
            <person name="Parker C.W."/>
            <person name="Leo P."/>
            <person name="Stajich J.E."/>
            <person name="Torok T."/>
            <person name="Tighe S."/>
            <person name="Mason C.E."/>
            <person name="Venkateswaran K."/>
        </authorList>
    </citation>
    <scope>NUCLEOTIDE SEQUENCE [LARGE SCALE GENOMIC DNA]</scope>
    <source>
        <strain evidence="2 3">CCFEE 5817</strain>
    </source>
</reference>
<evidence type="ECO:0008006" key="4">
    <source>
        <dbReference type="Google" id="ProtNLM"/>
    </source>
</evidence>